<proteinExistence type="predicted"/>
<organism evidence="2">
    <name type="scientific">hydrothermal vent metagenome</name>
    <dbReference type="NCBI Taxonomy" id="652676"/>
    <lineage>
        <taxon>unclassified sequences</taxon>
        <taxon>metagenomes</taxon>
        <taxon>ecological metagenomes</taxon>
    </lineage>
</organism>
<dbReference type="InterPro" id="IPR036388">
    <property type="entry name" value="WH-like_DNA-bd_sf"/>
</dbReference>
<dbReference type="InterPro" id="IPR036390">
    <property type="entry name" value="WH_DNA-bd_sf"/>
</dbReference>
<accession>A0A3B0YQX0</accession>
<evidence type="ECO:0000313" key="2">
    <source>
        <dbReference type="EMBL" id="VAW83305.1"/>
    </source>
</evidence>
<dbReference type="EMBL" id="UOFO01000003">
    <property type="protein sequence ID" value="VAW83305.1"/>
    <property type="molecule type" value="Genomic_DNA"/>
</dbReference>
<protein>
    <submittedName>
        <fullName evidence="2">Iron-sulfur cluster regulator IscR</fullName>
    </submittedName>
</protein>
<sequence>MKLSTKGRYAVIAMIELALNDKKGLLPLAELSLSQNISISYLEQLFSKLRGAGLVAGVRGPRGGYRIAKQANEISIAEIVSTVDKSTNLILKEGTNEVANQIWSQLSSRIYNYLNDITLEEAIASNKVVNAEVIANDDDSVQVSPQVVEVNQASAA</sequence>
<gene>
    <name evidence="2" type="ORF">MNBD_GAMMA16-413</name>
</gene>
<keyword evidence="1" id="KW-0238">DNA-binding</keyword>
<dbReference type="GO" id="GO:0005829">
    <property type="term" value="C:cytosol"/>
    <property type="evidence" value="ECO:0007669"/>
    <property type="project" value="TreeGrafter"/>
</dbReference>
<dbReference type="GO" id="GO:0003677">
    <property type="term" value="F:DNA binding"/>
    <property type="evidence" value="ECO:0007669"/>
    <property type="project" value="UniProtKB-KW"/>
</dbReference>
<dbReference type="PROSITE" id="PS51197">
    <property type="entry name" value="HTH_RRF2_2"/>
    <property type="match status" value="1"/>
</dbReference>
<evidence type="ECO:0000256" key="1">
    <source>
        <dbReference type="ARBA" id="ARBA00023125"/>
    </source>
</evidence>
<dbReference type="InterPro" id="IPR000944">
    <property type="entry name" value="Tscrpt_reg_Rrf2"/>
</dbReference>
<dbReference type="Gene3D" id="1.10.10.10">
    <property type="entry name" value="Winged helix-like DNA-binding domain superfamily/Winged helix DNA-binding domain"/>
    <property type="match status" value="1"/>
</dbReference>
<dbReference type="Pfam" id="PF02082">
    <property type="entry name" value="Rrf2"/>
    <property type="match status" value="1"/>
</dbReference>
<dbReference type="NCBIfam" id="TIGR00738">
    <property type="entry name" value="rrf2_super"/>
    <property type="match status" value="1"/>
</dbReference>
<dbReference type="PANTHER" id="PTHR33221:SF5">
    <property type="entry name" value="HTH-TYPE TRANSCRIPTIONAL REGULATOR ISCR"/>
    <property type="match status" value="1"/>
</dbReference>
<dbReference type="AlphaFoldDB" id="A0A3B0YQX0"/>
<name>A0A3B0YQX0_9ZZZZ</name>
<reference evidence="2" key="1">
    <citation type="submission" date="2018-06" db="EMBL/GenBank/DDBJ databases">
        <authorList>
            <person name="Zhirakovskaya E."/>
        </authorList>
    </citation>
    <scope>NUCLEOTIDE SEQUENCE</scope>
</reference>
<dbReference type="GO" id="GO:0003700">
    <property type="term" value="F:DNA-binding transcription factor activity"/>
    <property type="evidence" value="ECO:0007669"/>
    <property type="project" value="TreeGrafter"/>
</dbReference>
<dbReference type="PANTHER" id="PTHR33221">
    <property type="entry name" value="WINGED HELIX-TURN-HELIX TRANSCRIPTIONAL REGULATOR, RRF2 FAMILY"/>
    <property type="match status" value="1"/>
</dbReference>
<dbReference type="SUPFAM" id="SSF46785">
    <property type="entry name" value="Winged helix' DNA-binding domain"/>
    <property type="match status" value="1"/>
</dbReference>